<dbReference type="Proteomes" id="UP000070319">
    <property type="component" value="Unassembled WGS sequence"/>
</dbReference>
<evidence type="ECO:0000259" key="3">
    <source>
        <dbReference type="PROSITE" id="PS50977"/>
    </source>
</evidence>
<proteinExistence type="predicted"/>
<accession>A0A139KV72</accession>
<dbReference type="InterPro" id="IPR001647">
    <property type="entry name" value="HTH_TetR"/>
</dbReference>
<feature type="domain" description="HTH tetR-type" evidence="3">
    <location>
        <begin position="13"/>
        <end position="73"/>
    </location>
</feature>
<dbReference type="InterPro" id="IPR009057">
    <property type="entry name" value="Homeodomain-like_sf"/>
</dbReference>
<name>A0A139KV72_9BACE</name>
<comment type="caution">
    <text evidence="4">The sequence shown here is derived from an EMBL/GenBank/DDBJ whole genome shotgun (WGS) entry which is preliminary data.</text>
</comment>
<evidence type="ECO:0000256" key="1">
    <source>
        <dbReference type="ARBA" id="ARBA00023125"/>
    </source>
</evidence>
<evidence type="ECO:0000313" key="4">
    <source>
        <dbReference type="EMBL" id="KXT43104.1"/>
    </source>
</evidence>
<dbReference type="PATRIC" id="fig|329854.7.peg.4462"/>
<dbReference type="Gene3D" id="1.10.357.10">
    <property type="entry name" value="Tetracycline Repressor, domain 2"/>
    <property type="match status" value="1"/>
</dbReference>
<dbReference type="PROSITE" id="PS50977">
    <property type="entry name" value="HTH_TETR_2"/>
    <property type="match status" value="1"/>
</dbReference>
<sequence length="202" mass="23308">MKTKTTPTERDRETTERRLLDTIGQMITESGFEKIGINAVASQSGVSKILIYRYFGSVEGLMAAYIRQHDFWINFPQELPDRSQLPIFLKNMFKEQIEQLRSNPTLKRLYRWELSSDNAIVMTLREQREKAGIQRLTKISELTGYSLEELAPLATILTASITYLVMLEEFCPVYNGIPLNKDAGWKQIIEGINTLIDKLLRM</sequence>
<reference evidence="4 5" key="1">
    <citation type="submission" date="2016-02" db="EMBL/GenBank/DDBJ databases">
        <authorList>
            <person name="Wen L."/>
            <person name="He K."/>
            <person name="Yang H."/>
        </authorList>
    </citation>
    <scope>NUCLEOTIDE SEQUENCE [LARGE SCALE GENOMIC DNA]</scope>
    <source>
        <strain evidence="4 5">KLE1704</strain>
    </source>
</reference>
<dbReference type="SUPFAM" id="SSF46689">
    <property type="entry name" value="Homeodomain-like"/>
    <property type="match status" value="1"/>
</dbReference>
<dbReference type="AlphaFoldDB" id="A0A139KV72"/>
<dbReference type="PRINTS" id="PR00455">
    <property type="entry name" value="HTHTETR"/>
</dbReference>
<keyword evidence="1 2" id="KW-0238">DNA-binding</keyword>
<dbReference type="GO" id="GO:0003677">
    <property type="term" value="F:DNA binding"/>
    <property type="evidence" value="ECO:0007669"/>
    <property type="project" value="UniProtKB-UniRule"/>
</dbReference>
<evidence type="ECO:0000256" key="2">
    <source>
        <dbReference type="PROSITE-ProRule" id="PRU00335"/>
    </source>
</evidence>
<feature type="DNA-binding region" description="H-T-H motif" evidence="2">
    <location>
        <begin position="36"/>
        <end position="55"/>
    </location>
</feature>
<organism evidence="4">
    <name type="scientific">Bacteroides intestinalis</name>
    <dbReference type="NCBI Taxonomy" id="329854"/>
    <lineage>
        <taxon>Bacteria</taxon>
        <taxon>Pseudomonadati</taxon>
        <taxon>Bacteroidota</taxon>
        <taxon>Bacteroidia</taxon>
        <taxon>Bacteroidales</taxon>
        <taxon>Bacteroidaceae</taxon>
        <taxon>Bacteroides</taxon>
    </lineage>
</organism>
<protein>
    <submittedName>
        <fullName evidence="4">Transcriptional regulator, TetR family</fullName>
    </submittedName>
</protein>
<dbReference type="Pfam" id="PF00440">
    <property type="entry name" value="TetR_N"/>
    <property type="match status" value="1"/>
</dbReference>
<evidence type="ECO:0000313" key="5">
    <source>
        <dbReference type="Proteomes" id="UP000070319"/>
    </source>
</evidence>
<dbReference type="EMBL" id="LTDF01000161">
    <property type="protein sequence ID" value="KXT43104.1"/>
    <property type="molecule type" value="Genomic_DNA"/>
</dbReference>
<gene>
    <name evidence="4" type="ORF">HMPREF2531_04386</name>
</gene>
<dbReference type="RefSeq" id="WP_061437784.1">
    <property type="nucleotide sequence ID" value="NZ_KQ968736.1"/>
</dbReference>